<proteinExistence type="predicted"/>
<accession>A0A0K9FD47</accession>
<reference evidence="3" key="1">
    <citation type="submission" date="2015-07" db="EMBL/GenBank/DDBJ databases">
        <authorList>
            <person name="Liu B."/>
            <person name="Wang J."/>
            <person name="Zhu Y."/>
            <person name="Liu G."/>
            <person name="Chen Q."/>
            <person name="Lan J."/>
            <person name="Che J."/>
            <person name="Ge C."/>
            <person name="Shi H."/>
            <person name="Pan Z."/>
            <person name="Liu X."/>
        </authorList>
    </citation>
    <scope>NUCLEOTIDE SEQUENCE [LARGE SCALE GENOMIC DNA]</scope>
    <source>
        <strain evidence="3">DSM 23493</strain>
    </source>
</reference>
<keyword evidence="1" id="KW-0732">Signal</keyword>
<dbReference type="RefSeq" id="WP_049665037.1">
    <property type="nucleotide sequence ID" value="NZ_LFXJ01000005.1"/>
</dbReference>
<comment type="caution">
    <text evidence="2">The sequence shown here is derived from an EMBL/GenBank/DDBJ whole genome shotgun (WGS) entry which is preliminary data.</text>
</comment>
<dbReference type="Proteomes" id="UP000037326">
    <property type="component" value="Unassembled WGS sequence"/>
</dbReference>
<name>A0A0K9FD47_9BACI</name>
<organism evidence="2 3">
    <name type="scientific">Lysinibacillus xylanilyticus</name>
    <dbReference type="NCBI Taxonomy" id="582475"/>
    <lineage>
        <taxon>Bacteria</taxon>
        <taxon>Bacillati</taxon>
        <taxon>Bacillota</taxon>
        <taxon>Bacilli</taxon>
        <taxon>Bacillales</taxon>
        <taxon>Bacillaceae</taxon>
        <taxon>Lysinibacillus</taxon>
    </lineage>
</organism>
<protein>
    <recommendedName>
        <fullName evidence="4">Lipoprotein</fullName>
    </recommendedName>
</protein>
<dbReference type="GeneID" id="96598143"/>
<evidence type="ECO:0000313" key="3">
    <source>
        <dbReference type="Proteomes" id="UP000037326"/>
    </source>
</evidence>
<gene>
    <name evidence="2" type="ORF">ACZ11_07660</name>
</gene>
<dbReference type="PROSITE" id="PS51257">
    <property type="entry name" value="PROKAR_LIPOPROTEIN"/>
    <property type="match status" value="1"/>
</dbReference>
<dbReference type="PATRIC" id="fig|582475.4.peg.1044"/>
<dbReference type="EMBL" id="LFXJ01000005">
    <property type="protein sequence ID" value="KMY32036.1"/>
    <property type="molecule type" value="Genomic_DNA"/>
</dbReference>
<evidence type="ECO:0000256" key="1">
    <source>
        <dbReference type="SAM" id="SignalP"/>
    </source>
</evidence>
<sequence>MKKFLILILLVSLFFVSACTNGKKRSLEAFYKDAKIESIDKVVIQDGSTGASKPITKQEQINDLVSLIKDIQFTPQDNQEKRVGWRYGITLLDSEKEFKFTLGEFDNTYYDSNPDIYPIIDNYYKQLEILKGF</sequence>
<dbReference type="AlphaFoldDB" id="A0A0K9FD47"/>
<evidence type="ECO:0000313" key="2">
    <source>
        <dbReference type="EMBL" id="KMY32036.1"/>
    </source>
</evidence>
<feature type="signal peptide" evidence="1">
    <location>
        <begin position="1"/>
        <end position="18"/>
    </location>
</feature>
<dbReference type="OrthoDB" id="2868629at2"/>
<evidence type="ECO:0008006" key="4">
    <source>
        <dbReference type="Google" id="ProtNLM"/>
    </source>
</evidence>
<feature type="chain" id="PRO_5039045144" description="Lipoprotein" evidence="1">
    <location>
        <begin position="19"/>
        <end position="133"/>
    </location>
</feature>